<name>A0AAV8Z5Y8_9CUCU</name>
<evidence type="ECO:0000313" key="2">
    <source>
        <dbReference type="Proteomes" id="UP001162162"/>
    </source>
</evidence>
<evidence type="ECO:0000313" key="1">
    <source>
        <dbReference type="EMBL" id="KAJ8958917.1"/>
    </source>
</evidence>
<organism evidence="1 2">
    <name type="scientific">Aromia moschata</name>
    <dbReference type="NCBI Taxonomy" id="1265417"/>
    <lineage>
        <taxon>Eukaryota</taxon>
        <taxon>Metazoa</taxon>
        <taxon>Ecdysozoa</taxon>
        <taxon>Arthropoda</taxon>
        <taxon>Hexapoda</taxon>
        <taxon>Insecta</taxon>
        <taxon>Pterygota</taxon>
        <taxon>Neoptera</taxon>
        <taxon>Endopterygota</taxon>
        <taxon>Coleoptera</taxon>
        <taxon>Polyphaga</taxon>
        <taxon>Cucujiformia</taxon>
        <taxon>Chrysomeloidea</taxon>
        <taxon>Cerambycidae</taxon>
        <taxon>Cerambycinae</taxon>
        <taxon>Callichromatini</taxon>
        <taxon>Aromia</taxon>
    </lineage>
</organism>
<comment type="caution">
    <text evidence="1">The sequence shown here is derived from an EMBL/GenBank/DDBJ whole genome shotgun (WGS) entry which is preliminary data.</text>
</comment>
<sequence length="84" mass="9465">MTMVAMVANRKFSNNTPTIWLITGNLVPIGTFYERMKSKVSPLKPKLQEFFLNSTFKLSSGPKKYNFADSVGRCKQPCRAATET</sequence>
<proteinExistence type="predicted"/>
<dbReference type="Proteomes" id="UP001162162">
    <property type="component" value="Unassembled WGS sequence"/>
</dbReference>
<dbReference type="AlphaFoldDB" id="A0AAV8Z5Y8"/>
<dbReference type="EMBL" id="JAPWTK010000015">
    <property type="protein sequence ID" value="KAJ8958917.1"/>
    <property type="molecule type" value="Genomic_DNA"/>
</dbReference>
<reference evidence="1" key="1">
    <citation type="journal article" date="2023" name="Insect Mol. Biol.">
        <title>Genome sequencing provides insights into the evolution of gene families encoding plant cell wall-degrading enzymes in longhorned beetles.</title>
        <authorList>
            <person name="Shin N.R."/>
            <person name="Okamura Y."/>
            <person name="Kirsch R."/>
            <person name="Pauchet Y."/>
        </authorList>
    </citation>
    <scope>NUCLEOTIDE SEQUENCE</scope>
    <source>
        <strain evidence="1">AMC_N1</strain>
    </source>
</reference>
<accession>A0AAV8Z5Y8</accession>
<protein>
    <submittedName>
        <fullName evidence="1">Uncharacterized protein</fullName>
    </submittedName>
</protein>
<gene>
    <name evidence="1" type="ORF">NQ318_019686</name>
</gene>
<keyword evidence="2" id="KW-1185">Reference proteome</keyword>